<evidence type="ECO:0000256" key="3">
    <source>
        <dbReference type="ARBA" id="ARBA00011918"/>
    </source>
</evidence>
<dbReference type="AlphaFoldDB" id="A0A420XHK0"/>
<comment type="catalytic activity">
    <reaction evidence="1">
        <text>a 4-O-methyl-thymidine in DNA + L-cysteinyl-[protein] = a thymidine in DNA + S-methyl-L-cysteinyl-[protein]</text>
        <dbReference type="Rhea" id="RHEA:53428"/>
        <dbReference type="Rhea" id="RHEA-COMP:10131"/>
        <dbReference type="Rhea" id="RHEA-COMP:10132"/>
        <dbReference type="Rhea" id="RHEA-COMP:13555"/>
        <dbReference type="Rhea" id="RHEA-COMP:13556"/>
        <dbReference type="ChEBI" id="CHEBI:29950"/>
        <dbReference type="ChEBI" id="CHEBI:82612"/>
        <dbReference type="ChEBI" id="CHEBI:137386"/>
        <dbReference type="ChEBI" id="CHEBI:137387"/>
        <dbReference type="EC" id="2.1.1.63"/>
    </reaction>
</comment>
<evidence type="ECO:0000256" key="8">
    <source>
        <dbReference type="ARBA" id="ARBA00049348"/>
    </source>
</evidence>
<dbReference type="GO" id="GO:0032259">
    <property type="term" value="P:methylation"/>
    <property type="evidence" value="ECO:0007669"/>
    <property type="project" value="UniProtKB-KW"/>
</dbReference>
<sequence>MDLPDHFQQAHIDHSESWSIFCKTREILDRYFSGELIEFSQLDFIQPKGTVFQRSVWKVLTQIPYGKTTSYGEIAKQLGNPNAVRAVGGAVGRNPISILIPCHRVLGKDQSLTGFGGGLPTKRYLLNLENIAYKDKGTEFVKPKFTKWRG</sequence>
<comment type="similarity">
    <text evidence="2">Belongs to the MGMT family.</text>
</comment>
<dbReference type="PANTHER" id="PTHR10815:SF5">
    <property type="entry name" value="METHYLATED-DNA--PROTEIN-CYSTEINE METHYLTRANSFERASE"/>
    <property type="match status" value="1"/>
</dbReference>
<protein>
    <recommendedName>
        <fullName evidence="3">methylated-DNA--[protein]-cysteine S-methyltransferase</fullName>
        <ecNumber evidence="3">2.1.1.63</ecNumber>
    </recommendedName>
</protein>
<evidence type="ECO:0000256" key="7">
    <source>
        <dbReference type="ARBA" id="ARBA00023204"/>
    </source>
</evidence>
<feature type="domain" description="Methylated-DNA-[protein]-cysteine S-methyltransferase DNA binding" evidence="9">
    <location>
        <begin position="52"/>
        <end position="130"/>
    </location>
</feature>
<keyword evidence="5 10" id="KW-0808">Transferase</keyword>
<dbReference type="NCBIfam" id="TIGR00589">
    <property type="entry name" value="ogt"/>
    <property type="match status" value="1"/>
</dbReference>
<dbReference type="InterPro" id="IPR014048">
    <property type="entry name" value="MethylDNA_cys_MeTrfase_DNA-bd"/>
</dbReference>
<proteinExistence type="inferred from homology"/>
<keyword evidence="6" id="KW-0227">DNA damage</keyword>
<organism evidence="10 11">
    <name type="scientific">Otariodibacter oris</name>
    <dbReference type="NCBI Taxonomy" id="1032623"/>
    <lineage>
        <taxon>Bacteria</taxon>
        <taxon>Pseudomonadati</taxon>
        <taxon>Pseudomonadota</taxon>
        <taxon>Gammaproteobacteria</taxon>
        <taxon>Pasteurellales</taxon>
        <taxon>Pasteurellaceae</taxon>
        <taxon>Otariodibacter</taxon>
    </lineage>
</organism>
<name>A0A420XHK0_9PAST</name>
<evidence type="ECO:0000313" key="10">
    <source>
        <dbReference type="EMBL" id="RKR72781.1"/>
    </source>
</evidence>
<evidence type="ECO:0000259" key="9">
    <source>
        <dbReference type="Pfam" id="PF01035"/>
    </source>
</evidence>
<comment type="catalytic activity">
    <reaction evidence="8">
        <text>a 6-O-methyl-2'-deoxyguanosine in DNA + L-cysteinyl-[protein] = S-methyl-L-cysteinyl-[protein] + a 2'-deoxyguanosine in DNA</text>
        <dbReference type="Rhea" id="RHEA:24000"/>
        <dbReference type="Rhea" id="RHEA-COMP:10131"/>
        <dbReference type="Rhea" id="RHEA-COMP:10132"/>
        <dbReference type="Rhea" id="RHEA-COMP:11367"/>
        <dbReference type="Rhea" id="RHEA-COMP:11368"/>
        <dbReference type="ChEBI" id="CHEBI:29950"/>
        <dbReference type="ChEBI" id="CHEBI:82612"/>
        <dbReference type="ChEBI" id="CHEBI:85445"/>
        <dbReference type="ChEBI" id="CHEBI:85448"/>
        <dbReference type="EC" id="2.1.1.63"/>
    </reaction>
</comment>
<evidence type="ECO:0000256" key="1">
    <source>
        <dbReference type="ARBA" id="ARBA00001286"/>
    </source>
</evidence>
<evidence type="ECO:0000256" key="4">
    <source>
        <dbReference type="ARBA" id="ARBA00022603"/>
    </source>
</evidence>
<accession>A0A420XHK0</accession>
<dbReference type="PROSITE" id="PS00374">
    <property type="entry name" value="MGMT"/>
    <property type="match status" value="1"/>
</dbReference>
<keyword evidence="4 10" id="KW-0489">Methyltransferase</keyword>
<keyword evidence="11" id="KW-1185">Reference proteome</keyword>
<evidence type="ECO:0000256" key="5">
    <source>
        <dbReference type="ARBA" id="ARBA00022679"/>
    </source>
</evidence>
<evidence type="ECO:0000256" key="2">
    <source>
        <dbReference type="ARBA" id="ARBA00008711"/>
    </source>
</evidence>
<dbReference type="GO" id="GO:0003908">
    <property type="term" value="F:methylated-DNA-[protein]-cysteine S-methyltransferase activity"/>
    <property type="evidence" value="ECO:0007669"/>
    <property type="project" value="UniProtKB-EC"/>
</dbReference>
<dbReference type="Proteomes" id="UP000280099">
    <property type="component" value="Unassembled WGS sequence"/>
</dbReference>
<gene>
    <name evidence="10" type="ORF">DES31_0946</name>
</gene>
<evidence type="ECO:0000256" key="6">
    <source>
        <dbReference type="ARBA" id="ARBA00022763"/>
    </source>
</evidence>
<reference evidence="10 11" key="1">
    <citation type="submission" date="2018-10" db="EMBL/GenBank/DDBJ databases">
        <title>Genomic Encyclopedia of Type Strains, Phase IV (KMG-IV): sequencing the most valuable type-strain genomes for metagenomic binning, comparative biology and taxonomic classification.</title>
        <authorList>
            <person name="Goeker M."/>
        </authorList>
    </citation>
    <scope>NUCLEOTIDE SEQUENCE [LARGE SCALE GENOMIC DNA]</scope>
    <source>
        <strain evidence="10 11">DSM 23800</strain>
    </source>
</reference>
<dbReference type="CDD" id="cd06445">
    <property type="entry name" value="ATase"/>
    <property type="match status" value="1"/>
</dbReference>
<dbReference type="Pfam" id="PF01035">
    <property type="entry name" value="DNA_binding_1"/>
    <property type="match status" value="1"/>
</dbReference>
<dbReference type="InterPro" id="IPR001497">
    <property type="entry name" value="MethylDNA_cys_MeTrfase_AS"/>
</dbReference>
<evidence type="ECO:0000313" key="11">
    <source>
        <dbReference type="Proteomes" id="UP000280099"/>
    </source>
</evidence>
<dbReference type="EC" id="2.1.1.63" evidence="3"/>
<dbReference type="GO" id="GO:0006281">
    <property type="term" value="P:DNA repair"/>
    <property type="evidence" value="ECO:0007669"/>
    <property type="project" value="UniProtKB-KW"/>
</dbReference>
<dbReference type="EMBL" id="RBJC01000005">
    <property type="protein sequence ID" value="RKR72781.1"/>
    <property type="molecule type" value="Genomic_DNA"/>
</dbReference>
<dbReference type="InterPro" id="IPR036217">
    <property type="entry name" value="MethylDNA_cys_MeTrfase_DNAb"/>
</dbReference>
<dbReference type="FunFam" id="1.10.10.10:FF:000214">
    <property type="entry name" value="Methylated-DNA--protein-cysteine methyltransferase"/>
    <property type="match status" value="1"/>
</dbReference>
<comment type="caution">
    <text evidence="10">The sequence shown here is derived from an EMBL/GenBank/DDBJ whole genome shotgun (WGS) entry which is preliminary data.</text>
</comment>
<keyword evidence="7" id="KW-0234">DNA repair</keyword>
<dbReference type="PANTHER" id="PTHR10815">
    <property type="entry name" value="METHYLATED-DNA--PROTEIN-CYSTEINE METHYLTRANSFERASE"/>
    <property type="match status" value="1"/>
</dbReference>
<dbReference type="SUPFAM" id="SSF46767">
    <property type="entry name" value="Methylated DNA-protein cysteine methyltransferase, C-terminal domain"/>
    <property type="match status" value="1"/>
</dbReference>
<dbReference type="Gene3D" id="1.10.10.10">
    <property type="entry name" value="Winged helix-like DNA-binding domain superfamily/Winged helix DNA-binding domain"/>
    <property type="match status" value="1"/>
</dbReference>
<dbReference type="InterPro" id="IPR036388">
    <property type="entry name" value="WH-like_DNA-bd_sf"/>
</dbReference>